<dbReference type="GeneID" id="79843403"/>
<organism evidence="1 2">
    <name type="scientific">Peptostreptococcus anaerobius</name>
    <dbReference type="NCBI Taxonomy" id="1261"/>
    <lineage>
        <taxon>Bacteria</taxon>
        <taxon>Bacillati</taxon>
        <taxon>Bacillota</taxon>
        <taxon>Clostridia</taxon>
        <taxon>Peptostreptococcales</taxon>
        <taxon>Peptostreptococcaceae</taxon>
        <taxon>Peptostreptococcus</taxon>
    </lineage>
</organism>
<dbReference type="EMBL" id="UGTB01000004">
    <property type="protein sequence ID" value="SUB61290.1"/>
    <property type="molecule type" value="Genomic_DNA"/>
</dbReference>
<gene>
    <name evidence="1" type="ORF">NCTC11460_01216</name>
</gene>
<proteinExistence type="predicted"/>
<dbReference type="AlphaFoldDB" id="A0A379CG79"/>
<sequence>MINQLINFIEKYLNNEPVDTPEGYEDIHVDKEQTEGNYYFYYFLEDFIGSEKGELTTEVDDIVEHIFDIAIEMEPMLDTTDMDIRLSMYYERLKEMV</sequence>
<dbReference type="RefSeq" id="WP_002844459.1">
    <property type="nucleotide sequence ID" value="NZ_CAMPYD010000005.1"/>
</dbReference>
<reference evidence="1 2" key="1">
    <citation type="submission" date="2018-06" db="EMBL/GenBank/DDBJ databases">
        <authorList>
            <consortium name="Pathogen Informatics"/>
            <person name="Doyle S."/>
        </authorList>
    </citation>
    <scope>NUCLEOTIDE SEQUENCE [LARGE SCALE GENOMIC DNA]</scope>
    <source>
        <strain evidence="1 2">NCTC11460</strain>
    </source>
</reference>
<evidence type="ECO:0000313" key="1">
    <source>
        <dbReference type="EMBL" id="SUB61290.1"/>
    </source>
</evidence>
<name>A0A379CG79_9FIRM</name>
<accession>A0A379CG79</accession>
<protein>
    <submittedName>
        <fullName evidence="1">Uncharacterized protein</fullName>
    </submittedName>
</protein>
<evidence type="ECO:0000313" key="2">
    <source>
        <dbReference type="Proteomes" id="UP000255101"/>
    </source>
</evidence>
<dbReference type="Proteomes" id="UP000255101">
    <property type="component" value="Unassembled WGS sequence"/>
</dbReference>